<comment type="similarity">
    <text evidence="3 9">Belongs to the SRP72 family.</text>
</comment>
<dbReference type="GO" id="GO:0043022">
    <property type="term" value="F:ribosome binding"/>
    <property type="evidence" value="ECO:0007669"/>
    <property type="project" value="TreeGrafter"/>
</dbReference>
<dbReference type="PANTHER" id="PTHR14094:SF9">
    <property type="entry name" value="SIGNAL RECOGNITION PARTICLE SUBUNIT SRP72"/>
    <property type="match status" value="1"/>
</dbReference>
<dbReference type="SMART" id="SM00028">
    <property type="entry name" value="TPR"/>
    <property type="match status" value="5"/>
</dbReference>
<evidence type="ECO:0000313" key="12">
    <source>
        <dbReference type="EMBL" id="KAK9797740.1"/>
    </source>
</evidence>
<dbReference type="AlphaFoldDB" id="A0AAW1NSP8"/>
<evidence type="ECO:0000256" key="3">
    <source>
        <dbReference type="ARBA" id="ARBA00007676"/>
    </source>
</evidence>
<dbReference type="InterPro" id="IPR013699">
    <property type="entry name" value="Signal_recog_part_SRP72_RNA-bd"/>
</dbReference>
<keyword evidence="6" id="KW-0256">Endoplasmic reticulum</keyword>
<sequence length="675" mass="72921">MNKGGGTGAAEAAFSRLSDQLKNRQYKKALKTADEILKLDPDDQDALKCKAYVLLETGKFSEASDLLQGSKLQTKSPYEEAYCLYRSGEFRKALSACEATGEDKAVAKLHLQAQLHYRLGQYSEAIQMYKQLSQRHKVHSLELGTNVVAAHVAAGRSRDVLEVMAAMRMGPHEGFEAAFNLGCAQLATGQLDAAHDQLLHAQRLGQEAMLDEELEGEELEIELAPVTLQLALVAARLGRHSEAASAHQAISRLKLDPESSTVLQNNQITDSMLTNSDSVTKKSFTDALRKLEPLVKDAPRLQLVSALQSRLAEGQQRALLVNYALLTLLAGRAETCHKMVSAMADRWPRAQSVALLQAAWAAHAEDSAAADAALDRAASSDVAGEEVDTTWPLLMRAQLASARGDSGRAAASFEQAAQELQRHPAVIATRAALAEATGNVQTALGVVTAALQQQGVEPGAKKVPRGVDQAAVHWLLQRLAGLQLQAGQVSAALATFAQLKTAGGGVGAGGLRVLGQLAKANLSETSPNLRAVADLEAQLPSVASLPDEEVDRLETSVPGAAAMKRRKAAGQRPQDDQDAPKKKRKRKQRLPKDFDPENPRPLPDPERWLPKWQRSDFKRRRGQRRRDKDVVKGSQGAGKVDDSLDRTKMEVEAPEGPSKAGPRAQPGARKKKGRR</sequence>
<dbReference type="GO" id="GO:0006614">
    <property type="term" value="P:SRP-dependent cotranslational protein targeting to membrane"/>
    <property type="evidence" value="ECO:0007669"/>
    <property type="project" value="UniProtKB-UniRule"/>
</dbReference>
<gene>
    <name evidence="12" type="ORF">WJX73_003973</name>
</gene>
<keyword evidence="5 9" id="KW-0963">Cytoplasm</keyword>
<organism evidence="12 13">
    <name type="scientific">Symbiochloris irregularis</name>
    <dbReference type="NCBI Taxonomy" id="706552"/>
    <lineage>
        <taxon>Eukaryota</taxon>
        <taxon>Viridiplantae</taxon>
        <taxon>Chlorophyta</taxon>
        <taxon>core chlorophytes</taxon>
        <taxon>Trebouxiophyceae</taxon>
        <taxon>Trebouxiales</taxon>
        <taxon>Trebouxiaceae</taxon>
        <taxon>Symbiochloris</taxon>
    </lineage>
</organism>
<dbReference type="InterPro" id="IPR031545">
    <property type="entry name" value="SRP72_TPR-like"/>
</dbReference>
<dbReference type="SUPFAM" id="SSF48452">
    <property type="entry name" value="TPR-like"/>
    <property type="match status" value="2"/>
</dbReference>
<accession>A0AAW1NSP8</accession>
<keyword evidence="13" id="KW-1185">Reference proteome</keyword>
<feature type="region of interest" description="Disordered" evidence="10">
    <location>
        <begin position="546"/>
        <end position="675"/>
    </location>
</feature>
<dbReference type="InterPro" id="IPR026270">
    <property type="entry name" value="SRP72"/>
</dbReference>
<feature type="compositionally biased region" description="Basic and acidic residues" evidence="10">
    <location>
        <begin position="590"/>
        <end position="616"/>
    </location>
</feature>
<evidence type="ECO:0000313" key="13">
    <source>
        <dbReference type="Proteomes" id="UP001465755"/>
    </source>
</evidence>
<name>A0AAW1NSP8_9CHLO</name>
<dbReference type="EMBL" id="JALJOQ010000105">
    <property type="protein sequence ID" value="KAK9797740.1"/>
    <property type="molecule type" value="Genomic_DNA"/>
</dbReference>
<comment type="subcellular location">
    <subcellularLocation>
        <location evidence="2 9">Cytoplasm</location>
    </subcellularLocation>
    <subcellularLocation>
        <location evidence="1">Endoplasmic reticulum</location>
    </subcellularLocation>
</comment>
<dbReference type="Pfam" id="PF17004">
    <property type="entry name" value="SRP_TPR_like"/>
    <property type="match status" value="1"/>
</dbReference>
<dbReference type="InterPro" id="IPR019734">
    <property type="entry name" value="TPR_rpt"/>
</dbReference>
<evidence type="ECO:0000256" key="10">
    <source>
        <dbReference type="SAM" id="MobiDB-lite"/>
    </source>
</evidence>
<dbReference type="GO" id="GO:0008312">
    <property type="term" value="F:7S RNA binding"/>
    <property type="evidence" value="ECO:0007669"/>
    <property type="project" value="InterPro"/>
</dbReference>
<comment type="caution">
    <text evidence="12">The sequence shown here is derived from an EMBL/GenBank/DDBJ whole genome shotgun (WGS) entry which is preliminary data.</text>
</comment>
<feature type="compositionally biased region" description="Basic and acidic residues" evidence="10">
    <location>
        <begin position="639"/>
        <end position="651"/>
    </location>
</feature>
<evidence type="ECO:0000256" key="4">
    <source>
        <dbReference type="ARBA" id="ARBA00018350"/>
    </source>
</evidence>
<dbReference type="PIRSF" id="PIRSF038922">
    <property type="entry name" value="SRP72"/>
    <property type="match status" value="1"/>
</dbReference>
<comment type="function">
    <text evidence="9">Component of the signal recognition particle (SRP) complex, a ribonucleoprotein complex that mediates the cotranslational targeting of secretory and membrane proteins to the endoplasmic reticulum (ER).</text>
</comment>
<dbReference type="InterPro" id="IPR011990">
    <property type="entry name" value="TPR-like_helical_dom_sf"/>
</dbReference>
<dbReference type="Pfam" id="PF08492">
    <property type="entry name" value="SRP72"/>
    <property type="match status" value="1"/>
</dbReference>
<keyword evidence="8 9" id="KW-0687">Ribonucleoprotein</keyword>
<evidence type="ECO:0000256" key="9">
    <source>
        <dbReference type="PIRNR" id="PIRNR038922"/>
    </source>
</evidence>
<evidence type="ECO:0000256" key="2">
    <source>
        <dbReference type="ARBA" id="ARBA00004496"/>
    </source>
</evidence>
<dbReference type="Proteomes" id="UP001465755">
    <property type="component" value="Unassembled WGS sequence"/>
</dbReference>
<evidence type="ECO:0000256" key="6">
    <source>
        <dbReference type="ARBA" id="ARBA00022824"/>
    </source>
</evidence>
<protein>
    <recommendedName>
        <fullName evidence="4 9">Signal recognition particle subunit SRP72</fullName>
    </recommendedName>
</protein>
<dbReference type="PANTHER" id="PTHR14094">
    <property type="entry name" value="SIGNAL RECOGNITION PARTICLE 72"/>
    <property type="match status" value="1"/>
</dbReference>
<evidence type="ECO:0000256" key="8">
    <source>
        <dbReference type="ARBA" id="ARBA00023274"/>
    </source>
</evidence>
<dbReference type="GO" id="GO:0005783">
    <property type="term" value="C:endoplasmic reticulum"/>
    <property type="evidence" value="ECO:0007669"/>
    <property type="project" value="UniProtKB-SubCell"/>
</dbReference>
<evidence type="ECO:0000256" key="7">
    <source>
        <dbReference type="ARBA" id="ARBA00023135"/>
    </source>
</evidence>
<evidence type="ECO:0000256" key="1">
    <source>
        <dbReference type="ARBA" id="ARBA00004240"/>
    </source>
</evidence>
<feature type="domain" description="Signal recognition particle SRP72 subunit RNA-binding" evidence="11">
    <location>
        <begin position="565"/>
        <end position="618"/>
    </location>
</feature>
<dbReference type="Gene3D" id="1.25.40.10">
    <property type="entry name" value="Tetratricopeptide repeat domain"/>
    <property type="match status" value="2"/>
</dbReference>
<evidence type="ECO:0000259" key="11">
    <source>
        <dbReference type="Pfam" id="PF08492"/>
    </source>
</evidence>
<evidence type="ECO:0000256" key="5">
    <source>
        <dbReference type="ARBA" id="ARBA00022490"/>
    </source>
</evidence>
<proteinExistence type="inferred from homology"/>
<keyword evidence="7 9" id="KW-0733">Signal recognition particle</keyword>
<reference evidence="12 13" key="1">
    <citation type="journal article" date="2024" name="Nat. Commun.">
        <title>Phylogenomics reveals the evolutionary origins of lichenization in chlorophyte algae.</title>
        <authorList>
            <person name="Puginier C."/>
            <person name="Libourel C."/>
            <person name="Otte J."/>
            <person name="Skaloud P."/>
            <person name="Haon M."/>
            <person name="Grisel S."/>
            <person name="Petersen M."/>
            <person name="Berrin J.G."/>
            <person name="Delaux P.M."/>
            <person name="Dal Grande F."/>
            <person name="Keller J."/>
        </authorList>
    </citation>
    <scope>NUCLEOTIDE SEQUENCE [LARGE SCALE GENOMIC DNA]</scope>
    <source>
        <strain evidence="12 13">SAG 2036</strain>
    </source>
</reference>
<dbReference type="GO" id="GO:0005786">
    <property type="term" value="C:signal recognition particle, endoplasmic reticulum targeting"/>
    <property type="evidence" value="ECO:0007669"/>
    <property type="project" value="UniProtKB-UniRule"/>
</dbReference>